<proteinExistence type="predicted"/>
<feature type="region of interest" description="Disordered" evidence="1">
    <location>
        <begin position="203"/>
        <end position="246"/>
    </location>
</feature>
<comment type="caution">
    <text evidence="2">The sequence shown here is derived from an EMBL/GenBank/DDBJ whole genome shotgun (WGS) entry which is preliminary data.</text>
</comment>
<gene>
    <name evidence="2" type="ORF">CTAM01_05230</name>
</gene>
<dbReference type="RefSeq" id="XP_060384066.1">
    <property type="nucleotide sequence ID" value="XM_060521260.1"/>
</dbReference>
<evidence type="ECO:0000313" key="3">
    <source>
        <dbReference type="Proteomes" id="UP001227543"/>
    </source>
</evidence>
<reference evidence="2 3" key="1">
    <citation type="submission" date="2016-10" db="EMBL/GenBank/DDBJ databases">
        <title>The genome sequence of Colletotrichum fioriniae PJ7.</title>
        <authorList>
            <person name="Baroncelli R."/>
        </authorList>
    </citation>
    <scope>NUCLEOTIDE SEQUENCE [LARGE SCALE GENOMIC DNA]</scope>
    <source>
        <strain evidence="2 3">Tom-12</strain>
    </source>
</reference>
<organism evidence="2 3">
    <name type="scientific">Colletotrichum tamarilloi</name>
    <dbReference type="NCBI Taxonomy" id="1209934"/>
    <lineage>
        <taxon>Eukaryota</taxon>
        <taxon>Fungi</taxon>
        <taxon>Dikarya</taxon>
        <taxon>Ascomycota</taxon>
        <taxon>Pezizomycotina</taxon>
        <taxon>Sordariomycetes</taxon>
        <taxon>Hypocreomycetidae</taxon>
        <taxon>Glomerellales</taxon>
        <taxon>Glomerellaceae</taxon>
        <taxon>Colletotrichum</taxon>
        <taxon>Colletotrichum acutatum species complex</taxon>
    </lineage>
</organism>
<dbReference type="EMBL" id="MLFU01000013">
    <property type="protein sequence ID" value="KAK1502417.1"/>
    <property type="molecule type" value="Genomic_DNA"/>
</dbReference>
<dbReference type="Proteomes" id="UP001227543">
    <property type="component" value="Unassembled WGS sequence"/>
</dbReference>
<sequence>MLGIVDGSMRVKACPPNPRNANGEEVGCFFAGAALPKLCAPNAAYGRRASPAPRPQGHLAVTSLHLTVVRRSSVLLGLPIGHDLPVDPSGVRLTWAKRGAIALSAIDNKVTTKVEEDGASVKKIPTNVCNTHTQTNLPRDTTPTLPCHSLQTKRTSPTPPVNVTPAEALARRHLSISPTAIDSSPLCASPSPNPPLQQALVDRLCPQRPPPPPSPTSSHPNAILPCPSRHNCDHSPRTKVPPPLTF</sequence>
<name>A0ABQ9RF39_9PEZI</name>
<evidence type="ECO:0000313" key="2">
    <source>
        <dbReference type="EMBL" id="KAK1502417.1"/>
    </source>
</evidence>
<evidence type="ECO:0000256" key="1">
    <source>
        <dbReference type="SAM" id="MobiDB-lite"/>
    </source>
</evidence>
<protein>
    <submittedName>
        <fullName evidence="2">Uncharacterized protein</fullName>
    </submittedName>
</protein>
<accession>A0ABQ9RF39</accession>
<dbReference type="GeneID" id="85405498"/>
<keyword evidence="3" id="KW-1185">Reference proteome</keyword>